<keyword evidence="4 5" id="KW-0472">Membrane</keyword>
<dbReference type="AlphaFoldDB" id="A0A933NX53"/>
<dbReference type="PANTHER" id="PTHR43847">
    <property type="entry name" value="BLL3993 PROTEIN"/>
    <property type="match status" value="1"/>
</dbReference>
<dbReference type="PANTHER" id="PTHR43847:SF1">
    <property type="entry name" value="BLL3993 PROTEIN"/>
    <property type="match status" value="1"/>
</dbReference>
<comment type="caution">
    <text evidence="6">The sequence shown here is derived from an EMBL/GenBank/DDBJ whole genome shotgun (WGS) entry which is preliminary data.</text>
</comment>
<keyword evidence="3 5" id="KW-1133">Transmembrane helix</keyword>
<dbReference type="GO" id="GO:0016020">
    <property type="term" value="C:membrane"/>
    <property type="evidence" value="ECO:0007669"/>
    <property type="project" value="UniProtKB-SubCell"/>
</dbReference>
<evidence type="ECO:0000256" key="1">
    <source>
        <dbReference type="ARBA" id="ARBA00004141"/>
    </source>
</evidence>
<protein>
    <submittedName>
        <fullName evidence="6">Isoprenylcysteine carboxylmethyltransferase family protein</fullName>
    </submittedName>
</protein>
<dbReference type="EMBL" id="JACRAF010000014">
    <property type="protein sequence ID" value="MBI4920855.1"/>
    <property type="molecule type" value="Genomic_DNA"/>
</dbReference>
<gene>
    <name evidence="6" type="ORF">HY834_03835</name>
</gene>
<feature type="transmembrane region" description="Helical" evidence="5">
    <location>
        <begin position="126"/>
        <end position="145"/>
    </location>
</feature>
<dbReference type="InterPro" id="IPR007269">
    <property type="entry name" value="ICMT_MeTrfase"/>
</dbReference>
<evidence type="ECO:0000313" key="6">
    <source>
        <dbReference type="EMBL" id="MBI4920855.1"/>
    </source>
</evidence>
<accession>A0A933NX53</accession>
<dbReference type="InterPro" id="IPR052527">
    <property type="entry name" value="Metal_cation-efflux_comp"/>
</dbReference>
<dbReference type="Proteomes" id="UP000782610">
    <property type="component" value="Unassembled WGS sequence"/>
</dbReference>
<dbReference type="Gene3D" id="1.20.120.1630">
    <property type="match status" value="1"/>
</dbReference>
<evidence type="ECO:0000256" key="3">
    <source>
        <dbReference type="ARBA" id="ARBA00022989"/>
    </source>
</evidence>
<dbReference type="GO" id="GO:0004671">
    <property type="term" value="F:protein C-terminal S-isoprenylcysteine carboxyl O-methyltransferase activity"/>
    <property type="evidence" value="ECO:0007669"/>
    <property type="project" value="InterPro"/>
</dbReference>
<comment type="subcellular location">
    <subcellularLocation>
        <location evidence="1">Membrane</location>
        <topology evidence="1">Multi-pass membrane protein</topology>
    </subcellularLocation>
</comment>
<feature type="transmembrane region" description="Helical" evidence="5">
    <location>
        <begin position="25"/>
        <end position="41"/>
    </location>
</feature>
<keyword evidence="2 5" id="KW-0812">Transmembrane</keyword>
<evidence type="ECO:0000313" key="7">
    <source>
        <dbReference type="Proteomes" id="UP000782610"/>
    </source>
</evidence>
<proteinExistence type="predicted"/>
<feature type="transmembrane region" description="Helical" evidence="5">
    <location>
        <begin position="61"/>
        <end position="83"/>
    </location>
</feature>
<reference evidence="6" key="1">
    <citation type="submission" date="2020-07" db="EMBL/GenBank/DDBJ databases">
        <title>Huge and variable diversity of episymbiotic CPR bacteria and DPANN archaea in groundwater ecosystems.</title>
        <authorList>
            <person name="He C.Y."/>
            <person name="Keren R."/>
            <person name="Whittaker M."/>
            <person name="Farag I.F."/>
            <person name="Doudna J."/>
            <person name="Cate J.H.D."/>
            <person name="Banfield J.F."/>
        </authorList>
    </citation>
    <scope>NUCLEOTIDE SEQUENCE</scope>
    <source>
        <strain evidence="6">NC_groundwater_1586_Pr3_B-0.1um_66_15</strain>
    </source>
</reference>
<organism evidence="6 7">
    <name type="scientific">Devosia nanyangense</name>
    <dbReference type="NCBI Taxonomy" id="1228055"/>
    <lineage>
        <taxon>Bacteria</taxon>
        <taxon>Pseudomonadati</taxon>
        <taxon>Pseudomonadota</taxon>
        <taxon>Alphaproteobacteria</taxon>
        <taxon>Hyphomicrobiales</taxon>
        <taxon>Devosiaceae</taxon>
        <taxon>Devosia</taxon>
    </lineage>
</organism>
<evidence type="ECO:0000256" key="5">
    <source>
        <dbReference type="SAM" id="Phobius"/>
    </source>
</evidence>
<evidence type="ECO:0000256" key="4">
    <source>
        <dbReference type="ARBA" id="ARBA00023136"/>
    </source>
</evidence>
<evidence type="ECO:0000256" key="2">
    <source>
        <dbReference type="ARBA" id="ARBA00022692"/>
    </source>
</evidence>
<sequence>MASWGIAAFWASKPAKRPAATEERFYWLLTVAGAALMFFNFRRDGSLTLVWSTPDAVEWALFAVAAAGLAFTWWARIHLGTLWSGSVTRKADHHIIDTGPYGIVRHPIYTGILAAIYATVLLRPGVFGIAGAALLTVAFVIKLRLEERFLMQELGAEAYEGYRRRVPMLVPFWPVSRG</sequence>
<dbReference type="Pfam" id="PF04140">
    <property type="entry name" value="ICMT"/>
    <property type="match status" value="1"/>
</dbReference>
<name>A0A933NX53_9HYPH</name>